<dbReference type="RefSeq" id="WP_188162711.1">
    <property type="nucleotide sequence ID" value="NZ_JACVVX010000001.1"/>
</dbReference>
<proteinExistence type="predicted"/>
<gene>
    <name evidence="1" type="ORF">ICI42_01165</name>
</gene>
<accession>A0A8J6PLI8</accession>
<protein>
    <submittedName>
        <fullName evidence="1">Uncharacterized protein</fullName>
    </submittedName>
</protein>
<evidence type="ECO:0000313" key="2">
    <source>
        <dbReference type="Proteomes" id="UP000643405"/>
    </source>
</evidence>
<keyword evidence="2" id="KW-1185">Reference proteome</keyword>
<comment type="caution">
    <text evidence="1">The sequence shown here is derived from an EMBL/GenBank/DDBJ whole genome shotgun (WGS) entry which is preliminary data.</text>
</comment>
<evidence type="ECO:0000313" key="1">
    <source>
        <dbReference type="EMBL" id="MBD0413265.1"/>
    </source>
</evidence>
<reference evidence="1" key="1">
    <citation type="submission" date="2020-09" db="EMBL/GenBank/DDBJ databases">
        <title>Genome seq and assembly of Tianweitania sp.</title>
        <authorList>
            <person name="Chhetri G."/>
        </authorList>
    </citation>
    <scope>NUCLEOTIDE SEQUENCE</scope>
    <source>
        <strain evidence="1">Rool2</strain>
    </source>
</reference>
<name>A0A8J6PLI8_9HYPH</name>
<sequence length="68" mass="7661">MTKLERALKEAEQLPDELREQLGDQLLHYIHNYLALRDDLDAGLAELDAGQMRDGKSVFASLKAKHGL</sequence>
<dbReference type="AlphaFoldDB" id="A0A8J6PLI8"/>
<dbReference type="EMBL" id="JACVVX010000001">
    <property type="protein sequence ID" value="MBD0413265.1"/>
    <property type="molecule type" value="Genomic_DNA"/>
</dbReference>
<dbReference type="Proteomes" id="UP000643405">
    <property type="component" value="Unassembled WGS sequence"/>
</dbReference>
<organism evidence="1 2">
    <name type="scientific">Oryzicola mucosus</name>
    <dbReference type="NCBI Taxonomy" id="2767425"/>
    <lineage>
        <taxon>Bacteria</taxon>
        <taxon>Pseudomonadati</taxon>
        <taxon>Pseudomonadota</taxon>
        <taxon>Alphaproteobacteria</taxon>
        <taxon>Hyphomicrobiales</taxon>
        <taxon>Phyllobacteriaceae</taxon>
        <taxon>Oryzicola</taxon>
    </lineage>
</organism>